<dbReference type="GO" id="GO:0051604">
    <property type="term" value="P:protein maturation"/>
    <property type="evidence" value="ECO:0007669"/>
    <property type="project" value="TreeGrafter"/>
</dbReference>
<dbReference type="RefSeq" id="WP_039194619.1">
    <property type="nucleotide sequence ID" value="NZ_JRFJ01000004.1"/>
</dbReference>
<dbReference type="PANTHER" id="PTHR37689:SF1">
    <property type="entry name" value="PROTEIN FDHE"/>
    <property type="match status" value="1"/>
</dbReference>
<comment type="subcellular location">
    <subcellularLocation>
        <location evidence="2">Cytoplasm</location>
    </subcellularLocation>
</comment>
<dbReference type="SUPFAM" id="SSF144020">
    <property type="entry name" value="FdhE-like"/>
    <property type="match status" value="1"/>
</dbReference>
<evidence type="ECO:0000259" key="5">
    <source>
        <dbReference type="Pfam" id="PF24860"/>
    </source>
</evidence>
<comment type="function">
    <text evidence="2">Necessary for formate dehydrogenase activity.</text>
</comment>
<dbReference type="AlphaFoldDB" id="A0A0B1PZ34"/>
<evidence type="ECO:0000313" key="7">
    <source>
        <dbReference type="Proteomes" id="UP000030826"/>
    </source>
</evidence>
<dbReference type="STRING" id="370622.LA66_14400"/>
<dbReference type="NCBIfam" id="TIGR01562">
    <property type="entry name" value="FdhE"/>
    <property type="match status" value="1"/>
</dbReference>
<evidence type="ECO:0000256" key="2">
    <source>
        <dbReference type="HAMAP-Rule" id="MF_00611"/>
    </source>
</evidence>
<gene>
    <name evidence="2" type="primary">fdhE</name>
    <name evidence="6" type="ORF">LA66_14400</name>
</gene>
<dbReference type="InterPro" id="IPR006452">
    <property type="entry name" value="Formate_DH_accessory"/>
</dbReference>
<evidence type="ECO:0000313" key="6">
    <source>
        <dbReference type="EMBL" id="KHJ53793.1"/>
    </source>
</evidence>
<dbReference type="Pfam" id="PF04216">
    <property type="entry name" value="FdhE_N"/>
    <property type="match status" value="1"/>
</dbReference>
<dbReference type="InterPro" id="IPR056774">
    <property type="entry name" value="FdhE_N"/>
</dbReference>
<dbReference type="Pfam" id="PF24860">
    <property type="entry name" value="FdhE_C"/>
    <property type="match status" value="1"/>
</dbReference>
<organism evidence="6 7">
    <name type="scientific">Aureimonas altamirensis</name>
    <dbReference type="NCBI Taxonomy" id="370622"/>
    <lineage>
        <taxon>Bacteria</taxon>
        <taxon>Pseudomonadati</taxon>
        <taxon>Pseudomonadota</taxon>
        <taxon>Alphaproteobacteria</taxon>
        <taxon>Hyphomicrobiales</taxon>
        <taxon>Aurantimonadaceae</taxon>
        <taxon>Aureimonas</taxon>
    </lineage>
</organism>
<reference evidence="6 7" key="1">
    <citation type="submission" date="2014-09" db="EMBL/GenBank/DDBJ databases">
        <title>Isolation and characterization of Aurantimonas altamirensis ON-56566 from clinical sample following a dog bite.</title>
        <authorList>
            <person name="Eshaghi A."/>
            <person name="Li A."/>
            <person name="Shahinas D."/>
            <person name="Bahn P."/>
            <person name="Kus J.V."/>
            <person name="Patel S.N."/>
        </authorList>
    </citation>
    <scope>NUCLEOTIDE SEQUENCE [LARGE SCALE GENOMIC DNA]</scope>
    <source>
        <strain evidence="6 7">ON-56566</strain>
    </source>
</reference>
<dbReference type="Proteomes" id="UP000030826">
    <property type="component" value="Unassembled WGS sequence"/>
</dbReference>
<comment type="similarity">
    <text evidence="2">Belongs to the FdhE family.</text>
</comment>
<dbReference type="PANTHER" id="PTHR37689">
    <property type="entry name" value="PROTEIN FDHE"/>
    <property type="match status" value="1"/>
</dbReference>
<dbReference type="InterPro" id="IPR056797">
    <property type="entry name" value="FdhE_central"/>
</dbReference>
<dbReference type="OrthoDB" id="9794151at2"/>
<dbReference type="InterPro" id="IPR024064">
    <property type="entry name" value="FdhE-like_sf"/>
</dbReference>
<dbReference type="Pfam" id="PF24859">
    <property type="entry name" value="FdhE_central"/>
    <property type="match status" value="1"/>
</dbReference>
<accession>A0A0B1PZ34</accession>
<evidence type="ECO:0000259" key="3">
    <source>
        <dbReference type="Pfam" id="PF04216"/>
    </source>
</evidence>
<dbReference type="HAMAP" id="MF_00611">
    <property type="entry name" value="FdeH"/>
    <property type="match status" value="1"/>
</dbReference>
<dbReference type="PIRSF" id="PIRSF018296">
    <property type="entry name" value="Format_dh_formtn"/>
    <property type="match status" value="1"/>
</dbReference>
<evidence type="ECO:0000256" key="1">
    <source>
        <dbReference type="ARBA" id="ARBA00022490"/>
    </source>
</evidence>
<feature type="domain" description="FdhE C-terminal" evidence="5">
    <location>
        <begin position="222"/>
        <end position="298"/>
    </location>
</feature>
<dbReference type="GO" id="GO:0008199">
    <property type="term" value="F:ferric iron binding"/>
    <property type="evidence" value="ECO:0007669"/>
    <property type="project" value="TreeGrafter"/>
</dbReference>
<name>A0A0B1PZ34_9HYPH</name>
<comment type="caution">
    <text evidence="6">The sequence shown here is derived from an EMBL/GenBank/DDBJ whole genome shotgun (WGS) entry which is preliminary data.</text>
</comment>
<dbReference type="InterPro" id="IPR056796">
    <property type="entry name" value="FdhE_C"/>
</dbReference>
<dbReference type="EMBL" id="JRFJ01000004">
    <property type="protein sequence ID" value="KHJ53793.1"/>
    <property type="molecule type" value="Genomic_DNA"/>
</dbReference>
<feature type="domain" description="FdhE N-terminal" evidence="3">
    <location>
        <begin position="20"/>
        <end position="178"/>
    </location>
</feature>
<dbReference type="GO" id="GO:0005829">
    <property type="term" value="C:cytosol"/>
    <property type="evidence" value="ECO:0007669"/>
    <property type="project" value="TreeGrafter"/>
</dbReference>
<dbReference type="Gene3D" id="3.90.1670.10">
    <property type="entry name" value="FdhE-like domain"/>
    <property type="match status" value="1"/>
</dbReference>
<evidence type="ECO:0000259" key="4">
    <source>
        <dbReference type="Pfam" id="PF24859"/>
    </source>
</evidence>
<dbReference type="CDD" id="cd16341">
    <property type="entry name" value="FdhE"/>
    <property type="match status" value="1"/>
</dbReference>
<keyword evidence="1 2" id="KW-0963">Cytoplasm</keyword>
<sequence length="301" mass="31983">MARRIPVAGDMTDIGEAASPPFVRLPEALALFRRRADRFRQLAQPEGIGPYLAFLAGIAEAQAAAAVDVSVPMPEGVERALEYGMPPLDRTGYAPDATFHDIADRLFAAVGALPKPDAAQAALQRVMSDHEGLAQRVANVLSDSLPAHEMAEHAYVAAALQVRFTLAAQALPADRIRPAAGGSCPCCGGAPVASVIVGWPEAAGARFCACSLCGTLWHHVRVKCVVCSSTEGIRYKEIEGGPGSIKAETCDKCHSYVKIMNQQKDRWLDPLADDVGSLGIDILMRGDGFARGAFNPFLLGY</sequence>
<proteinExistence type="inferred from homology"/>
<protein>
    <recommendedName>
        <fullName evidence="2">Protein FdhE homolog</fullName>
    </recommendedName>
</protein>
<feature type="domain" description="FdhE central" evidence="4">
    <location>
        <begin position="184"/>
        <end position="221"/>
    </location>
</feature>